<sequence>MGPLKRLGKASEKSTSTKATTTTTAVAIKKKSCEAEKSSNAFKENYSEECRGECSSHKFDRKTFVMIMRLNYGKFIKEAKMRNLLYNLWTIYFDQSGPMRQVEFAKAFEAIEFKYDNE</sequence>
<evidence type="ECO:0000256" key="1">
    <source>
        <dbReference type="SAM" id="MobiDB-lite"/>
    </source>
</evidence>
<evidence type="ECO:0000313" key="2">
    <source>
        <dbReference type="EMBL" id="KAF3447751.1"/>
    </source>
</evidence>
<dbReference type="AlphaFoldDB" id="A0A8K0H884"/>
<accession>A0A8K0H884</accession>
<evidence type="ECO:0000313" key="3">
    <source>
        <dbReference type="Proteomes" id="UP000796880"/>
    </source>
</evidence>
<organism evidence="2 3">
    <name type="scientific">Rhamnella rubrinervis</name>
    <dbReference type="NCBI Taxonomy" id="2594499"/>
    <lineage>
        <taxon>Eukaryota</taxon>
        <taxon>Viridiplantae</taxon>
        <taxon>Streptophyta</taxon>
        <taxon>Embryophyta</taxon>
        <taxon>Tracheophyta</taxon>
        <taxon>Spermatophyta</taxon>
        <taxon>Magnoliopsida</taxon>
        <taxon>eudicotyledons</taxon>
        <taxon>Gunneridae</taxon>
        <taxon>Pentapetalae</taxon>
        <taxon>rosids</taxon>
        <taxon>fabids</taxon>
        <taxon>Rosales</taxon>
        <taxon>Rhamnaceae</taxon>
        <taxon>rhamnoid group</taxon>
        <taxon>Rhamneae</taxon>
        <taxon>Rhamnella</taxon>
    </lineage>
</organism>
<protein>
    <submittedName>
        <fullName evidence="2">Uncharacterized protein</fullName>
    </submittedName>
</protein>
<dbReference type="Proteomes" id="UP000796880">
    <property type="component" value="Unassembled WGS sequence"/>
</dbReference>
<gene>
    <name evidence="2" type="ORF">FNV43_RR08454</name>
</gene>
<feature type="region of interest" description="Disordered" evidence="1">
    <location>
        <begin position="1"/>
        <end position="21"/>
    </location>
</feature>
<proteinExistence type="predicted"/>
<reference evidence="2" key="1">
    <citation type="submission" date="2020-03" db="EMBL/GenBank/DDBJ databases">
        <title>A high-quality chromosome-level genome assembly of a woody plant with both climbing and erect habits, Rhamnella rubrinervis.</title>
        <authorList>
            <person name="Lu Z."/>
            <person name="Yang Y."/>
            <person name="Zhu X."/>
            <person name="Sun Y."/>
        </authorList>
    </citation>
    <scope>NUCLEOTIDE SEQUENCE</scope>
    <source>
        <strain evidence="2">BYM</strain>
        <tissue evidence="2">Leaf</tissue>
    </source>
</reference>
<comment type="caution">
    <text evidence="2">The sequence shown here is derived from an EMBL/GenBank/DDBJ whole genome shotgun (WGS) entry which is preliminary data.</text>
</comment>
<keyword evidence="3" id="KW-1185">Reference proteome</keyword>
<name>A0A8K0H884_9ROSA</name>
<dbReference type="EMBL" id="VOIH02000004">
    <property type="protein sequence ID" value="KAF3447751.1"/>
    <property type="molecule type" value="Genomic_DNA"/>
</dbReference>